<reference evidence="1 2" key="1">
    <citation type="journal article" date="2021" name="Commun. Biol.">
        <title>The genome of Shorea leprosula (Dipterocarpaceae) highlights the ecological relevance of drought in aseasonal tropical rainforests.</title>
        <authorList>
            <person name="Ng K.K.S."/>
            <person name="Kobayashi M.J."/>
            <person name="Fawcett J.A."/>
            <person name="Hatakeyama M."/>
            <person name="Paape T."/>
            <person name="Ng C.H."/>
            <person name="Ang C.C."/>
            <person name="Tnah L.H."/>
            <person name="Lee C.T."/>
            <person name="Nishiyama T."/>
            <person name="Sese J."/>
            <person name="O'Brien M.J."/>
            <person name="Copetti D."/>
            <person name="Mohd Noor M.I."/>
            <person name="Ong R.C."/>
            <person name="Putra M."/>
            <person name="Sireger I.Z."/>
            <person name="Indrioko S."/>
            <person name="Kosugi Y."/>
            <person name="Izuno A."/>
            <person name="Isagi Y."/>
            <person name="Lee S.L."/>
            <person name="Shimizu K.K."/>
        </authorList>
    </citation>
    <scope>NUCLEOTIDE SEQUENCE [LARGE SCALE GENOMIC DNA]</scope>
    <source>
        <strain evidence="1">214</strain>
    </source>
</reference>
<proteinExistence type="predicted"/>
<name>A0AAV5INH6_9ROSI</name>
<dbReference type="EMBL" id="BPVZ01000015">
    <property type="protein sequence ID" value="GKV00282.1"/>
    <property type="molecule type" value="Genomic_DNA"/>
</dbReference>
<comment type="caution">
    <text evidence="1">The sequence shown here is derived from an EMBL/GenBank/DDBJ whole genome shotgun (WGS) entry which is preliminary data.</text>
</comment>
<gene>
    <name evidence="1" type="ORF">SLEP1_g13000</name>
</gene>
<protein>
    <submittedName>
        <fullName evidence="1">Uncharacterized protein</fullName>
    </submittedName>
</protein>
<organism evidence="1 2">
    <name type="scientific">Rubroshorea leprosula</name>
    <dbReference type="NCBI Taxonomy" id="152421"/>
    <lineage>
        <taxon>Eukaryota</taxon>
        <taxon>Viridiplantae</taxon>
        <taxon>Streptophyta</taxon>
        <taxon>Embryophyta</taxon>
        <taxon>Tracheophyta</taxon>
        <taxon>Spermatophyta</taxon>
        <taxon>Magnoliopsida</taxon>
        <taxon>eudicotyledons</taxon>
        <taxon>Gunneridae</taxon>
        <taxon>Pentapetalae</taxon>
        <taxon>rosids</taxon>
        <taxon>malvids</taxon>
        <taxon>Malvales</taxon>
        <taxon>Dipterocarpaceae</taxon>
        <taxon>Rubroshorea</taxon>
    </lineage>
</organism>
<dbReference type="Proteomes" id="UP001054252">
    <property type="component" value="Unassembled WGS sequence"/>
</dbReference>
<sequence length="127" mass="12591">MSNSRIVNTTIGVGRSGQAASFKAAADVATYAAANVAANVVISLPQRYLAAVGSGGLATLGSGGLAAVGSGGLVAVGSVGLAAVDYGVKYCASRLNSDIGVRSDAVIVPVEELCIRIRHADNVSKED</sequence>
<evidence type="ECO:0000313" key="2">
    <source>
        <dbReference type="Proteomes" id="UP001054252"/>
    </source>
</evidence>
<evidence type="ECO:0000313" key="1">
    <source>
        <dbReference type="EMBL" id="GKV00282.1"/>
    </source>
</evidence>
<dbReference type="AlphaFoldDB" id="A0AAV5INH6"/>
<accession>A0AAV5INH6</accession>
<keyword evidence="2" id="KW-1185">Reference proteome</keyword>